<protein>
    <recommendedName>
        <fullName evidence="4">PAX-interacting protein 1</fullName>
    </recommendedName>
    <alternativeName>
        <fullName evidence="5">PAX transactivation activation domain-interacting protein</fullName>
    </alternativeName>
</protein>
<feature type="region of interest" description="Disordered" evidence="6">
    <location>
        <begin position="962"/>
        <end position="1013"/>
    </location>
</feature>
<feature type="compositionally biased region" description="Low complexity" evidence="6">
    <location>
        <begin position="144"/>
        <end position="171"/>
    </location>
</feature>
<dbReference type="PANTHER" id="PTHR23196:SF1">
    <property type="entry name" value="PAX-INTERACTING PROTEIN 1"/>
    <property type="match status" value="1"/>
</dbReference>
<dbReference type="SUPFAM" id="SSF52113">
    <property type="entry name" value="BRCT domain"/>
    <property type="match status" value="3"/>
</dbReference>
<feature type="compositionally biased region" description="Low complexity" evidence="6">
    <location>
        <begin position="349"/>
        <end position="386"/>
    </location>
</feature>
<dbReference type="Pfam" id="PF12738">
    <property type="entry name" value="PTCB-BRCT"/>
    <property type="match status" value="1"/>
</dbReference>
<feature type="domain" description="BRCT" evidence="7">
    <location>
        <begin position="569"/>
        <end position="640"/>
    </location>
</feature>
<comment type="caution">
    <text evidence="8">The sequence shown here is derived from an EMBL/GenBank/DDBJ whole genome shotgun (WGS) entry which is preliminary data.</text>
</comment>
<dbReference type="PROSITE" id="PS50172">
    <property type="entry name" value="BRCT"/>
    <property type="match status" value="3"/>
</dbReference>
<feature type="region of interest" description="Disordered" evidence="6">
    <location>
        <begin position="1"/>
        <end position="60"/>
    </location>
</feature>
<feature type="non-terminal residue" evidence="8">
    <location>
        <position position="1"/>
    </location>
</feature>
<evidence type="ECO:0000256" key="4">
    <source>
        <dbReference type="ARBA" id="ARBA00023858"/>
    </source>
</evidence>
<sequence>QQMQQQQMMQQQQQLQQQQIQQQQMQQMQQAQQAMQQQSMQQMQQGGQQQMMQPGQPQMQQQQMVGQPMQPGQMMAMGPQGQMMMQGQQPYGYPQQGQQWPPQAQMMPPNFVRKPTMMGAMPGGGGAPPQRVMIQRVPYPATPGYPQGAMPQQPGQQLQQQQMPPGAQYAARPMPPQYPQGVGQPGGQPPPGYGYPPGTVPMPVQSPVPYPGGSTVPPGGMQMAPGGGVVTPQYPQQQRQPVQQQQQQPGVPQQQQLPMRPYMQSPQGTQQQQQQMMVQGQQPVYPQSAQPPQQQQQQPGTPQPPFTPNAARYPSGTPTNSSPLHGQQQQLLQQQQAAAGVGGPPGTPGTPVQQQQLAPDMRSPQLMSPSQAQMMQQAQAQQQPMMHPTARQMSNGDMHMRPVPQQQQPVPVQMQQPMQPMQQMVLAPPPVQHTGGPYVTRDGGMHNNVFAARPDMVLVGCHIIVLDWERYTTERTDQLAIKQMVRSLGGEIDFGPKAYENQRPVVTHGIISYLTVPTPRPSHIEQALMMMLKDNKRIVTMQWLIDTVESRQLQVPGRLAHLPVPMPLDSMRANHGRIISVAGFADSERGAVKYMVEAIGAKMMPGLTQNTHLLVAKNPSSEKFEKAREWGVPTVNLQWLCDAYLGHPSRDLEHPRYQVSQVSPIDVHCGTYTLEQLHENYKHCLAAWRLPIPCNDEIWNRAEMVKRHMDGDEHVYPLKRLKISSSPAPTEEEIAAAHAADPPSPDRKEIIVAFEGLDEELETAFGRKIRMLGGGVTSAVEKCSHLVAVDGKRTVTLLKALALGKNIVSPGWVNCSYELKKFADTLDFFLRDEEQEKMHNCNFKLSVMRARKAGAFEDCELYITPSVDPSPEVVRSICELAGGIVHSHPPSPAKIIECIETDKPFILVATECDMPILKYLTDAGCTVYSTELIFTAVMRQEVEIHASYVVAPTACQPAPLRLPPLGGGQPATPARRTSTGYATPPGVTPVALTPTQGGPVEFASPHTPRVRAN</sequence>
<feature type="region of interest" description="Disordered" evidence="6">
    <location>
        <begin position="142"/>
        <end position="388"/>
    </location>
</feature>
<dbReference type="EMBL" id="BTSX01000004">
    <property type="protein sequence ID" value="GMS93684.1"/>
    <property type="molecule type" value="Genomic_DNA"/>
</dbReference>
<evidence type="ECO:0000259" key="7">
    <source>
        <dbReference type="PROSITE" id="PS50172"/>
    </source>
</evidence>
<dbReference type="Pfam" id="PF16770">
    <property type="entry name" value="RTT107_BRCT_5"/>
    <property type="match status" value="1"/>
</dbReference>
<feature type="compositionally biased region" description="Polar residues" evidence="6">
    <location>
        <begin position="316"/>
        <end position="325"/>
    </location>
</feature>
<dbReference type="InterPro" id="IPR001357">
    <property type="entry name" value="BRCT_dom"/>
</dbReference>
<name>A0AAV5TH97_9BILA</name>
<dbReference type="GO" id="GO:0006974">
    <property type="term" value="P:DNA damage response"/>
    <property type="evidence" value="ECO:0007669"/>
    <property type="project" value="UniProtKB-KW"/>
</dbReference>
<keyword evidence="3" id="KW-0539">Nucleus</keyword>
<evidence type="ECO:0000256" key="2">
    <source>
        <dbReference type="ARBA" id="ARBA00022763"/>
    </source>
</evidence>
<feature type="domain" description="BRCT" evidence="7">
    <location>
        <begin position="769"/>
        <end position="830"/>
    </location>
</feature>
<organism evidence="8 9">
    <name type="scientific">Pristionchus entomophagus</name>
    <dbReference type="NCBI Taxonomy" id="358040"/>
    <lineage>
        <taxon>Eukaryota</taxon>
        <taxon>Metazoa</taxon>
        <taxon>Ecdysozoa</taxon>
        <taxon>Nematoda</taxon>
        <taxon>Chromadorea</taxon>
        <taxon>Rhabditida</taxon>
        <taxon>Rhabditina</taxon>
        <taxon>Diplogasteromorpha</taxon>
        <taxon>Diplogasteroidea</taxon>
        <taxon>Neodiplogasteridae</taxon>
        <taxon>Pristionchus</taxon>
    </lineage>
</organism>
<dbReference type="SMART" id="SM00292">
    <property type="entry name" value="BRCT"/>
    <property type="match status" value="2"/>
</dbReference>
<feature type="compositionally biased region" description="Pro residues" evidence="6">
    <location>
        <begin position="187"/>
        <end position="210"/>
    </location>
</feature>
<dbReference type="Pfam" id="PF16589">
    <property type="entry name" value="BRCT_2"/>
    <property type="match status" value="1"/>
</dbReference>
<reference evidence="8" key="1">
    <citation type="submission" date="2023-10" db="EMBL/GenBank/DDBJ databases">
        <title>Genome assembly of Pristionchus species.</title>
        <authorList>
            <person name="Yoshida K."/>
            <person name="Sommer R.J."/>
        </authorList>
    </citation>
    <scope>NUCLEOTIDE SEQUENCE</scope>
    <source>
        <strain evidence="8">RS0144</strain>
    </source>
</reference>
<evidence type="ECO:0000256" key="3">
    <source>
        <dbReference type="ARBA" id="ARBA00023242"/>
    </source>
</evidence>
<dbReference type="Proteomes" id="UP001432027">
    <property type="component" value="Unassembled WGS sequence"/>
</dbReference>
<dbReference type="InterPro" id="IPR036420">
    <property type="entry name" value="BRCT_dom_sf"/>
</dbReference>
<keyword evidence="9" id="KW-1185">Reference proteome</keyword>
<proteinExistence type="predicted"/>
<feature type="compositionally biased region" description="Low complexity" evidence="6">
    <location>
        <begin position="326"/>
        <end position="339"/>
    </location>
</feature>
<dbReference type="AlphaFoldDB" id="A0AAV5TH97"/>
<comment type="subcellular location">
    <subcellularLocation>
        <location evidence="1">Nucleus</location>
    </subcellularLocation>
</comment>
<dbReference type="PANTHER" id="PTHR23196">
    <property type="entry name" value="PAX TRANSCRIPTION ACTIVATION DOMAIN INTERACTING PROTEIN"/>
    <property type="match status" value="1"/>
</dbReference>
<dbReference type="Gene3D" id="3.40.50.10190">
    <property type="entry name" value="BRCT domain"/>
    <property type="match status" value="4"/>
</dbReference>
<feature type="domain" description="BRCT" evidence="7">
    <location>
        <begin position="453"/>
        <end position="553"/>
    </location>
</feature>
<evidence type="ECO:0000313" key="8">
    <source>
        <dbReference type="EMBL" id="GMS93684.1"/>
    </source>
</evidence>
<feature type="compositionally biased region" description="Low complexity" evidence="6">
    <location>
        <begin position="216"/>
        <end position="300"/>
    </location>
</feature>
<dbReference type="GO" id="GO:0044666">
    <property type="term" value="C:MLL3/4 complex"/>
    <property type="evidence" value="ECO:0007669"/>
    <property type="project" value="TreeGrafter"/>
</dbReference>
<gene>
    <name evidence="8" type="ORF">PENTCL1PPCAC_15859</name>
</gene>
<accession>A0AAV5TH97</accession>
<keyword evidence="2" id="KW-0227">DNA damage</keyword>
<evidence type="ECO:0000313" key="9">
    <source>
        <dbReference type="Proteomes" id="UP001432027"/>
    </source>
</evidence>
<evidence type="ECO:0000256" key="1">
    <source>
        <dbReference type="ARBA" id="ARBA00004123"/>
    </source>
</evidence>
<evidence type="ECO:0000256" key="5">
    <source>
        <dbReference type="ARBA" id="ARBA00030146"/>
    </source>
</evidence>
<dbReference type="InterPro" id="IPR051579">
    <property type="entry name" value="DDR_Transcriptional_Reg"/>
</dbReference>
<evidence type="ECO:0000256" key="6">
    <source>
        <dbReference type="SAM" id="MobiDB-lite"/>
    </source>
</evidence>